<reference evidence="10" key="1">
    <citation type="submission" date="2017-09" db="EMBL/GenBank/DDBJ databases">
        <title>Depth-based differentiation of microbial function through sediment-hosted aquifers and enrichment of novel symbionts in the deep terrestrial subsurface.</title>
        <authorList>
            <person name="Probst A.J."/>
            <person name="Ladd B."/>
            <person name="Jarett J.K."/>
            <person name="Geller-Mcgrath D.E."/>
            <person name="Sieber C.M.K."/>
            <person name="Emerson J.B."/>
            <person name="Anantharaman K."/>
            <person name="Thomas B.C."/>
            <person name="Malmstrom R."/>
            <person name="Stieglmeier M."/>
            <person name="Klingl A."/>
            <person name="Woyke T."/>
            <person name="Ryan C.M."/>
            <person name="Banfield J.F."/>
        </authorList>
    </citation>
    <scope>NUCLEOTIDE SEQUENCE [LARGE SCALE GENOMIC DNA]</scope>
</reference>
<comment type="caution">
    <text evidence="9">The sequence shown here is derived from an EMBL/GenBank/DDBJ whole genome shotgun (WGS) entry which is preliminary data.</text>
</comment>
<protein>
    <recommendedName>
        <fullName evidence="4">Enolase</fullName>
        <ecNumber evidence="3">4.2.1.11</ecNumber>
    </recommendedName>
</protein>
<name>A0A2M6W449_9BACT</name>
<proteinExistence type="inferred from homology"/>
<evidence type="ECO:0000313" key="9">
    <source>
        <dbReference type="EMBL" id="PIT87573.1"/>
    </source>
</evidence>
<evidence type="ECO:0000259" key="8">
    <source>
        <dbReference type="SMART" id="SM01192"/>
    </source>
</evidence>
<feature type="domain" description="Enolase C-terminal TIM barrel" evidence="8">
    <location>
        <begin position="1"/>
        <end position="226"/>
    </location>
</feature>
<sequence>MRQAGLDTDTGIEGGYAPDLDSSIEAIEFILAATIRAGYNPGKDLWLGLDIGSNVLFDDFSKRYIFPLDKTYFSANSLLGLYDSWLKKYPIIYLEDAFAEDDWDNWRALTSEMGDKLMVAGDDLFVSSSKRLRRGIKEQAANSIVVAPNQVGTLTETMDCIKLANKHNFKVIISHRSGETNDDFIVDLAVAVSADYLKAGSLSRGERVAKYNRLLIIAEILEKNGK</sequence>
<evidence type="ECO:0000256" key="2">
    <source>
        <dbReference type="ARBA" id="ARBA00009604"/>
    </source>
</evidence>
<evidence type="ECO:0000256" key="3">
    <source>
        <dbReference type="ARBA" id="ARBA00012058"/>
    </source>
</evidence>
<keyword evidence="5" id="KW-0964">Secreted</keyword>
<evidence type="ECO:0000256" key="5">
    <source>
        <dbReference type="ARBA" id="ARBA00022525"/>
    </source>
</evidence>
<dbReference type="UniPathway" id="UPA00109">
    <property type="reaction ID" value="UER00187"/>
</dbReference>
<evidence type="ECO:0000256" key="6">
    <source>
        <dbReference type="ARBA" id="ARBA00023152"/>
    </source>
</evidence>
<dbReference type="GO" id="GO:0004634">
    <property type="term" value="F:phosphopyruvate hydratase activity"/>
    <property type="evidence" value="ECO:0007669"/>
    <property type="project" value="UniProtKB-EC"/>
</dbReference>
<organism evidence="9 10">
    <name type="scientific">Candidatus Magasanikbacteria bacterium CG10_big_fil_rev_8_21_14_0_10_40_10</name>
    <dbReference type="NCBI Taxonomy" id="1974648"/>
    <lineage>
        <taxon>Bacteria</taxon>
        <taxon>Candidatus Magasanikiibacteriota</taxon>
    </lineage>
</organism>
<dbReference type="GO" id="GO:0000287">
    <property type="term" value="F:magnesium ion binding"/>
    <property type="evidence" value="ECO:0007669"/>
    <property type="project" value="InterPro"/>
</dbReference>
<dbReference type="InterPro" id="IPR000941">
    <property type="entry name" value="Enolase"/>
</dbReference>
<evidence type="ECO:0000256" key="4">
    <source>
        <dbReference type="ARBA" id="ARBA00017068"/>
    </source>
</evidence>
<dbReference type="PANTHER" id="PTHR11902">
    <property type="entry name" value="ENOLASE"/>
    <property type="match status" value="1"/>
</dbReference>
<dbReference type="GO" id="GO:0006096">
    <property type="term" value="P:glycolytic process"/>
    <property type="evidence" value="ECO:0007669"/>
    <property type="project" value="UniProtKB-UniPathway"/>
</dbReference>
<evidence type="ECO:0000313" key="10">
    <source>
        <dbReference type="Proteomes" id="UP000231183"/>
    </source>
</evidence>
<keyword evidence="6" id="KW-0324">Glycolysis</keyword>
<dbReference type="Gene3D" id="3.20.20.120">
    <property type="entry name" value="Enolase-like C-terminal domain"/>
    <property type="match status" value="1"/>
</dbReference>
<dbReference type="EC" id="4.2.1.11" evidence="3"/>
<keyword evidence="7" id="KW-0456">Lyase</keyword>
<dbReference type="Pfam" id="PF00113">
    <property type="entry name" value="Enolase_C"/>
    <property type="match status" value="1"/>
</dbReference>
<dbReference type="GO" id="GO:0000015">
    <property type="term" value="C:phosphopyruvate hydratase complex"/>
    <property type="evidence" value="ECO:0007669"/>
    <property type="project" value="InterPro"/>
</dbReference>
<dbReference type="EMBL" id="PFBX01000019">
    <property type="protein sequence ID" value="PIT87573.1"/>
    <property type="molecule type" value="Genomic_DNA"/>
</dbReference>
<comment type="similarity">
    <text evidence="2">Belongs to the enolase family.</text>
</comment>
<accession>A0A2M6W449</accession>
<comment type="pathway">
    <text evidence="1">Carbohydrate degradation; glycolysis; pyruvate from D-glyceraldehyde 3-phosphate: step 4/5.</text>
</comment>
<dbReference type="AlphaFoldDB" id="A0A2M6W449"/>
<gene>
    <name evidence="9" type="ORF">COU31_02165</name>
</gene>
<dbReference type="Proteomes" id="UP000231183">
    <property type="component" value="Unassembled WGS sequence"/>
</dbReference>
<dbReference type="InterPro" id="IPR036849">
    <property type="entry name" value="Enolase-like_C_sf"/>
</dbReference>
<dbReference type="SUPFAM" id="SSF51604">
    <property type="entry name" value="Enolase C-terminal domain-like"/>
    <property type="match status" value="1"/>
</dbReference>
<dbReference type="InterPro" id="IPR020810">
    <property type="entry name" value="Enolase_C"/>
</dbReference>
<dbReference type="SMART" id="SM01192">
    <property type="entry name" value="Enolase_C"/>
    <property type="match status" value="1"/>
</dbReference>
<evidence type="ECO:0000256" key="1">
    <source>
        <dbReference type="ARBA" id="ARBA00005031"/>
    </source>
</evidence>
<evidence type="ECO:0000256" key="7">
    <source>
        <dbReference type="ARBA" id="ARBA00023239"/>
    </source>
</evidence>
<dbReference type="PANTHER" id="PTHR11902:SF1">
    <property type="entry name" value="ENOLASE"/>
    <property type="match status" value="1"/>
</dbReference>